<dbReference type="Proteomes" id="UP000565441">
    <property type="component" value="Unassembled WGS sequence"/>
</dbReference>
<evidence type="ECO:0000313" key="4">
    <source>
        <dbReference type="EMBL" id="KAF5381732.1"/>
    </source>
</evidence>
<keyword evidence="1" id="KW-0862">Zinc</keyword>
<dbReference type="PROSITE" id="PS50158">
    <property type="entry name" value="ZF_CCHC"/>
    <property type="match status" value="1"/>
</dbReference>
<sequence length="617" mass="67046">MADPFAPTGAPPPPSRAHSMRSHQSILAPPPSRVHSTPAQNSVARTSSRLSSSSVPCPLPLRTPAAVIPFPEAGITWSHTLPRALSVGSRPLAPVPLRKPYDTVTNILHGPTASVSSYHPPPSPSPVPHDRSPAYMHSSRDLVPVSHQSPTVPVSSSSRFHSSSLPFHHTSIPSPSGPSSQPHLRSVPSHVHRNSPHSTSHPSPLRHSFSPPPPLHIRLNTPIAPQPRYPIDVLALVSSQSIPRSSPLPLFYPSPAISTVASPIVPSSRLVSSPARSLHSVNTVLPVPTYTFTETKLPSTLHIPILNRADDWLDWYTGVQSTIEHSGLWAFVAPDPLPGAYSDPASIPTFPPFVDFAVHHVGSPELDAYQAWWRLDDVVSYIVTSRLGNVPRRLLPMDKRDVFGHRVSSSRTLLLILREKYGVGHAAAAELIKTVTLSRKANSVGGIVSYVTAWQQAVMQTQSTRWPFSYYEQVQKFLDGLPFISAFDNLRASVRLDVERLEADRVLSFNYLASEVLKIEMDLRRLAVTHPQTARRPLPTASLVTTSTPPVPSGSSTATSSSSSNPPDRPVCDNCGSLGHLAPNCWRPGGGDEGGKERYLTQKAASRFRGRGPNRFD</sequence>
<evidence type="ECO:0000313" key="5">
    <source>
        <dbReference type="Proteomes" id="UP000565441"/>
    </source>
</evidence>
<evidence type="ECO:0000256" key="2">
    <source>
        <dbReference type="SAM" id="MobiDB-lite"/>
    </source>
</evidence>
<protein>
    <recommendedName>
        <fullName evidence="3">CCHC-type domain-containing protein</fullName>
    </recommendedName>
</protein>
<feature type="region of interest" description="Disordered" evidence="2">
    <location>
        <begin position="534"/>
        <end position="617"/>
    </location>
</feature>
<evidence type="ECO:0000256" key="1">
    <source>
        <dbReference type="PROSITE-ProRule" id="PRU00047"/>
    </source>
</evidence>
<feature type="compositionally biased region" description="Low complexity" evidence="2">
    <location>
        <begin position="171"/>
        <end position="182"/>
    </location>
</feature>
<keyword evidence="5" id="KW-1185">Reference proteome</keyword>
<dbReference type="AlphaFoldDB" id="A0A8H5HEB2"/>
<dbReference type="InterPro" id="IPR001878">
    <property type="entry name" value="Znf_CCHC"/>
</dbReference>
<feature type="compositionally biased region" description="Low complexity" evidence="2">
    <location>
        <begin position="42"/>
        <end position="55"/>
    </location>
</feature>
<dbReference type="OrthoDB" id="3060612at2759"/>
<feature type="region of interest" description="Disordered" evidence="2">
    <location>
        <begin position="112"/>
        <end position="222"/>
    </location>
</feature>
<dbReference type="GO" id="GO:0008270">
    <property type="term" value="F:zinc ion binding"/>
    <property type="evidence" value="ECO:0007669"/>
    <property type="project" value="UniProtKB-KW"/>
</dbReference>
<organism evidence="4 5">
    <name type="scientific">Tricholomella constricta</name>
    <dbReference type="NCBI Taxonomy" id="117010"/>
    <lineage>
        <taxon>Eukaryota</taxon>
        <taxon>Fungi</taxon>
        <taxon>Dikarya</taxon>
        <taxon>Basidiomycota</taxon>
        <taxon>Agaricomycotina</taxon>
        <taxon>Agaricomycetes</taxon>
        <taxon>Agaricomycetidae</taxon>
        <taxon>Agaricales</taxon>
        <taxon>Tricholomatineae</taxon>
        <taxon>Lyophyllaceae</taxon>
        <taxon>Tricholomella</taxon>
    </lineage>
</organism>
<evidence type="ECO:0000259" key="3">
    <source>
        <dbReference type="PROSITE" id="PS50158"/>
    </source>
</evidence>
<dbReference type="GO" id="GO:0003676">
    <property type="term" value="F:nucleic acid binding"/>
    <property type="evidence" value="ECO:0007669"/>
    <property type="project" value="InterPro"/>
</dbReference>
<accession>A0A8H5HEB2</accession>
<feature type="compositionally biased region" description="Low complexity" evidence="2">
    <location>
        <begin position="537"/>
        <end position="566"/>
    </location>
</feature>
<comment type="caution">
    <text evidence="4">The sequence shown here is derived from an EMBL/GenBank/DDBJ whole genome shotgun (WGS) entry which is preliminary data.</text>
</comment>
<proteinExistence type="predicted"/>
<feature type="compositionally biased region" description="Low complexity" evidence="2">
    <location>
        <begin position="155"/>
        <end position="164"/>
    </location>
</feature>
<gene>
    <name evidence="4" type="ORF">D9615_005395</name>
</gene>
<keyword evidence="1" id="KW-0863">Zinc-finger</keyword>
<name>A0A8H5HEB2_9AGAR</name>
<reference evidence="4 5" key="1">
    <citation type="journal article" date="2020" name="ISME J.">
        <title>Uncovering the hidden diversity of litter-decomposition mechanisms in mushroom-forming fungi.</title>
        <authorList>
            <person name="Floudas D."/>
            <person name="Bentzer J."/>
            <person name="Ahren D."/>
            <person name="Johansson T."/>
            <person name="Persson P."/>
            <person name="Tunlid A."/>
        </authorList>
    </citation>
    <scope>NUCLEOTIDE SEQUENCE [LARGE SCALE GENOMIC DNA]</scope>
    <source>
        <strain evidence="4 5">CBS 661.87</strain>
    </source>
</reference>
<keyword evidence="1" id="KW-0479">Metal-binding</keyword>
<feature type="region of interest" description="Disordered" evidence="2">
    <location>
        <begin position="1"/>
        <end position="55"/>
    </location>
</feature>
<dbReference type="EMBL" id="JAACJP010000010">
    <property type="protein sequence ID" value="KAF5381732.1"/>
    <property type="molecule type" value="Genomic_DNA"/>
</dbReference>
<feature type="domain" description="CCHC-type" evidence="3">
    <location>
        <begin position="572"/>
        <end position="585"/>
    </location>
</feature>
<feature type="compositionally biased region" description="Basic residues" evidence="2">
    <location>
        <begin position="606"/>
        <end position="617"/>
    </location>
</feature>